<accession>A0A098DLN4</accession>
<proteinExistence type="predicted"/>
<keyword evidence="1" id="KW-0614">Plasmid</keyword>
<organism evidence="1">
    <name type="scientific">Leuconostoc citreum</name>
    <dbReference type="NCBI Taxonomy" id="33964"/>
    <lineage>
        <taxon>Bacteria</taxon>
        <taxon>Bacillati</taxon>
        <taxon>Bacillota</taxon>
        <taxon>Bacilli</taxon>
        <taxon>Lactobacillales</taxon>
        <taxon>Lactobacillaceae</taxon>
        <taxon>Leuconostoc</taxon>
    </lineage>
</organism>
<geneLocation type="plasmid" evidence="1">
    <name>1</name>
</geneLocation>
<evidence type="ECO:0000313" key="1">
    <source>
        <dbReference type="EMBL" id="CEF82729.1"/>
    </source>
</evidence>
<gene>
    <name evidence="1" type="ORF">BN962_p00028</name>
</gene>
<dbReference type="EMBL" id="LN610406">
    <property type="protein sequence ID" value="CEF82729.1"/>
    <property type="molecule type" value="Genomic_DNA"/>
</dbReference>
<reference evidence="1" key="1">
    <citation type="submission" date="2014-07" db="EMBL/GenBank/DDBJ databases">
        <authorList>
            <person name="Remaud-Simeon Magali"/>
            <person name="Passerini Delphine"/>
        </authorList>
    </citation>
    <scope>NUCLEOTIDE SEQUENCE</scope>
    <source>
        <strain evidence="1">NRRL B-742</strain>
        <plasmid evidence="1">1</plasmid>
    </source>
</reference>
<protein>
    <submittedName>
        <fullName evidence="1">Uncharacterized protein</fullName>
    </submittedName>
</protein>
<sequence length="15" mass="1665">MVIVQNNHKGTATHD</sequence>
<name>A0A098DLN4_LEUCI</name>